<protein>
    <recommendedName>
        <fullName evidence="1">Nudix hydrolase domain-containing protein</fullName>
    </recommendedName>
</protein>
<sequence>MTVIKTVPAAVAILVFNEKRLLLGKRIKNRVFEGWQCPGGYLLGGESIETAARHYCLQKAGIEISDINSGPVTNNIFSEPAAARHTVSLYQTAKLHKIKNIEKFENREVNWSWFELNCLPQACYLPLQLLLQQHDLRQFVHN</sequence>
<dbReference type="Pfam" id="PF00293">
    <property type="entry name" value="NUDIX"/>
    <property type="match status" value="1"/>
</dbReference>
<dbReference type="PROSITE" id="PS51462">
    <property type="entry name" value="NUDIX"/>
    <property type="match status" value="1"/>
</dbReference>
<evidence type="ECO:0000259" key="1">
    <source>
        <dbReference type="PROSITE" id="PS51462"/>
    </source>
</evidence>
<organism evidence="2">
    <name type="scientific">hydrothermal vent metagenome</name>
    <dbReference type="NCBI Taxonomy" id="652676"/>
    <lineage>
        <taxon>unclassified sequences</taxon>
        <taxon>metagenomes</taxon>
        <taxon>ecological metagenomes</taxon>
    </lineage>
</organism>
<feature type="domain" description="Nudix hydrolase" evidence="1">
    <location>
        <begin position="6"/>
        <end position="135"/>
    </location>
</feature>
<dbReference type="PANTHER" id="PTHR16099">
    <property type="entry name" value="8-OXO-DGTP DIPHOSPHATES NUDT15"/>
    <property type="match status" value="1"/>
</dbReference>
<reference evidence="2" key="1">
    <citation type="submission" date="2018-06" db="EMBL/GenBank/DDBJ databases">
        <authorList>
            <person name="Zhirakovskaya E."/>
        </authorList>
    </citation>
    <scope>NUCLEOTIDE SEQUENCE</scope>
</reference>
<dbReference type="EMBL" id="UOFI01000005">
    <property type="protein sequence ID" value="VAW60763.1"/>
    <property type="molecule type" value="Genomic_DNA"/>
</dbReference>
<evidence type="ECO:0000313" key="2">
    <source>
        <dbReference type="EMBL" id="VAW60763.1"/>
    </source>
</evidence>
<dbReference type="AlphaFoldDB" id="A0A3B0X8P2"/>
<name>A0A3B0X8P2_9ZZZZ</name>
<accession>A0A3B0X8P2</accession>
<dbReference type="InterPro" id="IPR000086">
    <property type="entry name" value="NUDIX_hydrolase_dom"/>
</dbReference>
<dbReference type="Gene3D" id="3.90.79.10">
    <property type="entry name" value="Nucleoside Triphosphate Pyrophosphohydrolase"/>
    <property type="match status" value="1"/>
</dbReference>
<dbReference type="SUPFAM" id="SSF55811">
    <property type="entry name" value="Nudix"/>
    <property type="match status" value="1"/>
</dbReference>
<dbReference type="InterPro" id="IPR015797">
    <property type="entry name" value="NUDIX_hydrolase-like_dom_sf"/>
</dbReference>
<proteinExistence type="predicted"/>
<gene>
    <name evidence="2" type="ORF">MNBD_GAMMA09-1515</name>
</gene>
<dbReference type="PANTHER" id="PTHR16099:SF5">
    <property type="entry name" value="NUCLEOTIDE TRIPHOSPHATE DIPHOSPHATASE NUDT15"/>
    <property type="match status" value="1"/>
</dbReference>